<evidence type="ECO:0000256" key="3">
    <source>
        <dbReference type="ARBA" id="ARBA00022475"/>
    </source>
</evidence>
<gene>
    <name evidence="9" type="ORF">A8708_20735</name>
</gene>
<dbReference type="InterPro" id="IPR000515">
    <property type="entry name" value="MetI-like"/>
</dbReference>
<accession>A0A198A5N7</accession>
<keyword evidence="6 7" id="KW-0472">Membrane</keyword>
<dbReference type="Gene3D" id="1.10.3720.10">
    <property type="entry name" value="MetI-like"/>
    <property type="match status" value="1"/>
</dbReference>
<dbReference type="CDD" id="cd06261">
    <property type="entry name" value="TM_PBP2"/>
    <property type="match status" value="1"/>
</dbReference>
<dbReference type="Proteomes" id="UP000078454">
    <property type="component" value="Unassembled WGS sequence"/>
</dbReference>
<keyword evidence="3" id="KW-1003">Cell membrane</keyword>
<comment type="caution">
    <text evidence="9">The sequence shown here is derived from an EMBL/GenBank/DDBJ whole genome shotgun (WGS) entry which is preliminary data.</text>
</comment>
<evidence type="ECO:0000313" key="10">
    <source>
        <dbReference type="Proteomes" id="UP000078454"/>
    </source>
</evidence>
<keyword evidence="10" id="KW-1185">Reference proteome</keyword>
<dbReference type="STRING" id="1850517.A8708_20735"/>
<dbReference type="SUPFAM" id="SSF161098">
    <property type="entry name" value="MetI-like"/>
    <property type="match status" value="1"/>
</dbReference>
<keyword evidence="2 7" id="KW-0813">Transport</keyword>
<feature type="transmembrane region" description="Helical" evidence="7">
    <location>
        <begin position="77"/>
        <end position="96"/>
    </location>
</feature>
<feature type="transmembrane region" description="Helical" evidence="7">
    <location>
        <begin position="108"/>
        <end position="130"/>
    </location>
</feature>
<keyword evidence="4 7" id="KW-0812">Transmembrane</keyword>
<feature type="transmembrane region" description="Helical" evidence="7">
    <location>
        <begin position="259"/>
        <end position="276"/>
    </location>
</feature>
<keyword evidence="5 7" id="KW-1133">Transmembrane helix</keyword>
<comment type="similarity">
    <text evidence="7">Belongs to the binding-protein-dependent transport system permease family.</text>
</comment>
<dbReference type="PANTHER" id="PTHR43744:SF9">
    <property type="entry name" value="POLYGALACTURONAN_RHAMNOGALACTURONAN TRANSPORT SYSTEM PERMEASE PROTEIN YTCP"/>
    <property type="match status" value="1"/>
</dbReference>
<evidence type="ECO:0000256" key="6">
    <source>
        <dbReference type="ARBA" id="ARBA00023136"/>
    </source>
</evidence>
<feature type="transmembrane region" description="Helical" evidence="7">
    <location>
        <begin position="12"/>
        <end position="33"/>
    </location>
</feature>
<proteinExistence type="inferred from homology"/>
<sequence>MKTTSGEKVFYGINYVILAAAGLLCLLPLMHLASLSLSGKDAVLSGFVVLWPVDWSTESYALLFKGTPIIQAFTNNVIITVVGVALSMIFTVLAAYPLSRKVFYGRKYLTLAIVFTMLFQGGLIPTYLVIKQMGLIDSYGALWLPSLVSTFNMLIMRSFFENIPEELEEAARMDGCGEWKLLMRIILPLSMPMIATIALFYGVQYWNSFFNVMIYVNSPEKLNLTVLIQQMIKSQSLVTDINNLGPEAVVNVTPEGMKAAGVIIMIIPMLIVYPFLQKYFVKGVMIGAIKG</sequence>
<dbReference type="GO" id="GO:0055085">
    <property type="term" value="P:transmembrane transport"/>
    <property type="evidence" value="ECO:0007669"/>
    <property type="project" value="InterPro"/>
</dbReference>
<dbReference type="EMBL" id="LYPB01000076">
    <property type="protein sequence ID" value="OAS16435.1"/>
    <property type="molecule type" value="Genomic_DNA"/>
</dbReference>
<feature type="transmembrane region" description="Helical" evidence="7">
    <location>
        <begin position="181"/>
        <end position="203"/>
    </location>
</feature>
<evidence type="ECO:0000256" key="4">
    <source>
        <dbReference type="ARBA" id="ARBA00022692"/>
    </source>
</evidence>
<dbReference type="AlphaFoldDB" id="A0A198A5N7"/>
<evidence type="ECO:0000256" key="7">
    <source>
        <dbReference type="RuleBase" id="RU363032"/>
    </source>
</evidence>
<dbReference type="GO" id="GO:0005886">
    <property type="term" value="C:plasma membrane"/>
    <property type="evidence" value="ECO:0007669"/>
    <property type="project" value="UniProtKB-SubCell"/>
</dbReference>
<dbReference type="Pfam" id="PF00528">
    <property type="entry name" value="BPD_transp_1"/>
    <property type="match status" value="1"/>
</dbReference>
<reference evidence="9 10" key="1">
    <citation type="submission" date="2016-05" db="EMBL/GenBank/DDBJ databases">
        <title>Paenibacillus sp. 1ZS3-15 nov., isolated from the rhizosphere soil.</title>
        <authorList>
            <person name="Zhang X.X."/>
            <person name="Zhang J."/>
        </authorList>
    </citation>
    <scope>NUCLEOTIDE SEQUENCE [LARGE SCALE GENOMIC DNA]</scope>
    <source>
        <strain evidence="9 10">1ZS3-15</strain>
    </source>
</reference>
<evidence type="ECO:0000256" key="1">
    <source>
        <dbReference type="ARBA" id="ARBA00004651"/>
    </source>
</evidence>
<dbReference type="OrthoDB" id="2563390at2"/>
<protein>
    <submittedName>
        <fullName evidence="9">ABC transporter permease</fullName>
    </submittedName>
</protein>
<evidence type="ECO:0000259" key="8">
    <source>
        <dbReference type="PROSITE" id="PS50928"/>
    </source>
</evidence>
<name>A0A198A5N7_9BACL</name>
<evidence type="ECO:0000256" key="2">
    <source>
        <dbReference type="ARBA" id="ARBA00022448"/>
    </source>
</evidence>
<dbReference type="PANTHER" id="PTHR43744">
    <property type="entry name" value="ABC TRANSPORTER PERMEASE PROTEIN MG189-RELATED-RELATED"/>
    <property type="match status" value="1"/>
</dbReference>
<dbReference type="InterPro" id="IPR035906">
    <property type="entry name" value="MetI-like_sf"/>
</dbReference>
<evidence type="ECO:0000313" key="9">
    <source>
        <dbReference type="EMBL" id="OAS16435.1"/>
    </source>
</evidence>
<feature type="domain" description="ABC transmembrane type-1" evidence="8">
    <location>
        <begin position="73"/>
        <end position="276"/>
    </location>
</feature>
<evidence type="ECO:0000256" key="5">
    <source>
        <dbReference type="ARBA" id="ARBA00022989"/>
    </source>
</evidence>
<organism evidence="9 10">
    <name type="scientific">Paenibacillus oryzisoli</name>
    <dbReference type="NCBI Taxonomy" id="1850517"/>
    <lineage>
        <taxon>Bacteria</taxon>
        <taxon>Bacillati</taxon>
        <taxon>Bacillota</taxon>
        <taxon>Bacilli</taxon>
        <taxon>Bacillales</taxon>
        <taxon>Paenibacillaceae</taxon>
        <taxon>Paenibacillus</taxon>
    </lineage>
</organism>
<comment type="subcellular location">
    <subcellularLocation>
        <location evidence="1 7">Cell membrane</location>
        <topology evidence="1 7">Multi-pass membrane protein</topology>
    </subcellularLocation>
</comment>
<dbReference type="RefSeq" id="WP_068667492.1">
    <property type="nucleotide sequence ID" value="NZ_LYPB01000076.1"/>
</dbReference>
<dbReference type="PROSITE" id="PS50928">
    <property type="entry name" value="ABC_TM1"/>
    <property type="match status" value="1"/>
</dbReference>